<evidence type="ECO:0000256" key="1">
    <source>
        <dbReference type="SAM" id="MobiDB-lite"/>
    </source>
</evidence>
<evidence type="ECO:0000256" key="2">
    <source>
        <dbReference type="SAM" id="SignalP"/>
    </source>
</evidence>
<proteinExistence type="predicted"/>
<protein>
    <submittedName>
        <fullName evidence="4">Outer membrane beta-barrel family protein</fullName>
    </submittedName>
</protein>
<feature type="domain" description="Outer membrane protein beta-barrel" evidence="3">
    <location>
        <begin position="441"/>
        <end position="763"/>
    </location>
</feature>
<accession>A0ABU7H0I2</accession>
<name>A0ABU7H0I2_9SPHI</name>
<keyword evidence="2" id="KW-0732">Signal</keyword>
<feature type="chain" id="PRO_5047220645" evidence="2">
    <location>
        <begin position="23"/>
        <end position="932"/>
    </location>
</feature>
<gene>
    <name evidence="4" type="ORF">VRU49_04905</name>
</gene>
<dbReference type="Gene3D" id="2.60.40.1120">
    <property type="entry name" value="Carboxypeptidase-like, regulatory domain"/>
    <property type="match status" value="1"/>
</dbReference>
<dbReference type="SUPFAM" id="SSF56935">
    <property type="entry name" value="Porins"/>
    <property type="match status" value="1"/>
</dbReference>
<reference evidence="4 5" key="1">
    <citation type="submission" date="2024-01" db="EMBL/GenBank/DDBJ databases">
        <title>Pedobacter sp. nov., isolated from oil-contaminated soil.</title>
        <authorList>
            <person name="Le N.T.T."/>
        </authorList>
    </citation>
    <scope>NUCLEOTIDE SEQUENCE [LARGE SCALE GENOMIC DNA]</scope>
    <source>
        <strain evidence="4 5">VNH31</strain>
    </source>
</reference>
<dbReference type="Proteomes" id="UP001337681">
    <property type="component" value="Unassembled WGS sequence"/>
</dbReference>
<keyword evidence="5" id="KW-1185">Reference proteome</keyword>
<dbReference type="InterPro" id="IPR041700">
    <property type="entry name" value="OMP_b-brl_3"/>
</dbReference>
<feature type="domain" description="Outer membrane protein beta-barrel" evidence="3">
    <location>
        <begin position="774"/>
        <end position="901"/>
    </location>
</feature>
<dbReference type="InterPro" id="IPR008969">
    <property type="entry name" value="CarboxyPept-like_regulatory"/>
</dbReference>
<feature type="region of interest" description="Disordered" evidence="1">
    <location>
        <begin position="912"/>
        <end position="932"/>
    </location>
</feature>
<dbReference type="Pfam" id="PF13620">
    <property type="entry name" value="CarboxypepD_reg"/>
    <property type="match status" value="1"/>
</dbReference>
<sequence length="932" mass="102810">MNIFTKRLILILCLFAGFTAQAQKSGNVSGKVLDKSNNSPVDYASVVVRKLSDSSTVKSVVTAPTGVFEIKDLAPGAYFLQAGFLGYNTAIKNFTIAADRSNVNIGNILIESAVNLEGVEFVGQAPPVRVKKDTIEFAASQFKVKENAVVEDVLKKLPGVEVDKSGSITAQGETITRVRVDGKDFMGNDPLLATRNLPADMIDKIQIIDDLSDQSKFSGIDDGNREKIINITTRQEKKFGYFGNSTIAGGTDDRYEASINVNKFKNDQQFSVIGQFNNINKQSFGGGGGMGGGRGGMGGGGFGGGGGASGVTTTNAFGFNFADTYADETKINGSYFFNKTSTLNTSSSFTQNLFGNNTTTVKNDAYSLSERLNHRLNFTIDTKIDSTTSIRIQPNLSYTQSDGLSTNSYDRNVLTTQTVGFQSFDSHSTAPSFSNSILVRKKFQRRGRTLSLNVNTNINSSDANNYNKIQDVITTGTGTITNLTNQLNDNNGKNFSNTARLVFTEPLSKTLNLELNYQNSFSKDNNDRLVYNFDPILQEFTILDPTYTNMFENKTLTNSLGFSINKVEKKYNWNVGLAVQNTDRENLNLSKGTVFNQNFYNLTPTAQYRYTFSQNKRFELNYRGSTQQPSINQIQPIPDNTNTQSVVLGNPLLKPSFGNNVRMSYRNFNFASFKSFFSYLNFTQTFNAFASDQRLVTNPTDPNYGKIATTFVNVKGNISANGGVNLGQPLLENNKISMSIGFNGNYNKETNFTNGLKNINNRFGGEGTLKIVSNMDKLDLNAGVRLRYDNSKFSAQPNSNTDYYTLTPNIDISYMFPGNIRFQTDVNYNKVTGRGNGFDTEYTLVNAFISRQFFKNRGTFKLSAYDLFNQNTGITRTASANSIQDSNFNVLKRYFLFGFTYTLNRVGGQNVGGAQGNQQRGSGMMGGGMMRM</sequence>
<dbReference type="EMBL" id="JAZDQU010000001">
    <property type="protein sequence ID" value="MEE1884759.1"/>
    <property type="molecule type" value="Genomic_DNA"/>
</dbReference>
<feature type="signal peptide" evidence="2">
    <location>
        <begin position="1"/>
        <end position="22"/>
    </location>
</feature>
<dbReference type="Pfam" id="PF14905">
    <property type="entry name" value="OMP_b-brl_3"/>
    <property type="match status" value="2"/>
</dbReference>
<evidence type="ECO:0000313" key="4">
    <source>
        <dbReference type="EMBL" id="MEE1884759.1"/>
    </source>
</evidence>
<dbReference type="RefSeq" id="WP_330145671.1">
    <property type="nucleotide sequence ID" value="NZ_JAZDQU010000001.1"/>
</dbReference>
<feature type="compositionally biased region" description="Gly residues" evidence="1">
    <location>
        <begin position="923"/>
        <end position="932"/>
    </location>
</feature>
<dbReference type="SUPFAM" id="SSF49464">
    <property type="entry name" value="Carboxypeptidase regulatory domain-like"/>
    <property type="match status" value="1"/>
</dbReference>
<evidence type="ECO:0000313" key="5">
    <source>
        <dbReference type="Proteomes" id="UP001337681"/>
    </source>
</evidence>
<organism evidence="4 5">
    <name type="scientific">Pedobacter flavus</name>
    <dbReference type="NCBI Taxonomy" id="3113906"/>
    <lineage>
        <taxon>Bacteria</taxon>
        <taxon>Pseudomonadati</taxon>
        <taxon>Bacteroidota</taxon>
        <taxon>Sphingobacteriia</taxon>
        <taxon>Sphingobacteriales</taxon>
        <taxon>Sphingobacteriaceae</taxon>
        <taxon>Pedobacter</taxon>
    </lineage>
</organism>
<comment type="caution">
    <text evidence="4">The sequence shown here is derived from an EMBL/GenBank/DDBJ whole genome shotgun (WGS) entry which is preliminary data.</text>
</comment>
<evidence type="ECO:0000259" key="3">
    <source>
        <dbReference type="Pfam" id="PF14905"/>
    </source>
</evidence>